<evidence type="ECO:0000313" key="2">
    <source>
        <dbReference type="EMBL" id="KJL35510.1"/>
    </source>
</evidence>
<dbReference type="AlphaFoldDB" id="A0A0F0LTB4"/>
<feature type="compositionally biased region" description="Polar residues" evidence="1">
    <location>
        <begin position="31"/>
        <end position="40"/>
    </location>
</feature>
<dbReference type="EMBL" id="JYIX01000023">
    <property type="protein sequence ID" value="KJL35510.1"/>
    <property type="molecule type" value="Genomic_DNA"/>
</dbReference>
<evidence type="ECO:0000256" key="1">
    <source>
        <dbReference type="SAM" id="MobiDB-lite"/>
    </source>
</evidence>
<name>A0A0F0LTB4_9MICO</name>
<evidence type="ECO:0000313" key="3">
    <source>
        <dbReference type="Proteomes" id="UP000033740"/>
    </source>
</evidence>
<gene>
    <name evidence="2" type="ORF">RS86_00508</name>
</gene>
<keyword evidence="3" id="KW-1185">Reference proteome</keyword>
<comment type="caution">
    <text evidence="2">The sequence shown here is derived from an EMBL/GenBank/DDBJ whole genome shotgun (WGS) entry which is preliminary data.</text>
</comment>
<accession>A0A0F0LTB4</accession>
<dbReference type="Proteomes" id="UP000033740">
    <property type="component" value="Unassembled WGS sequence"/>
</dbReference>
<dbReference type="PATRIC" id="fig|582680.6.peg.523"/>
<feature type="region of interest" description="Disordered" evidence="1">
    <location>
        <begin position="22"/>
        <end position="43"/>
    </location>
</feature>
<proteinExistence type="predicted"/>
<organism evidence="2 3">
    <name type="scientific">Microbacterium azadirachtae</name>
    <dbReference type="NCBI Taxonomy" id="582680"/>
    <lineage>
        <taxon>Bacteria</taxon>
        <taxon>Bacillati</taxon>
        <taxon>Actinomycetota</taxon>
        <taxon>Actinomycetes</taxon>
        <taxon>Micrococcales</taxon>
        <taxon>Microbacteriaceae</taxon>
        <taxon>Microbacterium</taxon>
    </lineage>
</organism>
<protein>
    <submittedName>
        <fullName evidence="2">Uncharacterized protein</fullName>
    </submittedName>
</protein>
<sequence length="75" mass="8496">MLHRRMHVSQNAAEIDHRIHIEAPKAWEQTPHGSRSSSPWRSHELRDTTASLAIASGGHVMAVYRTLRHEPAAPR</sequence>
<reference evidence="2 3" key="1">
    <citation type="submission" date="2015-02" db="EMBL/GenBank/DDBJ databases">
        <title>Draft genome sequences of ten Microbacterium spp. with emphasis on heavy metal contaminated environments.</title>
        <authorList>
            <person name="Corretto E."/>
        </authorList>
    </citation>
    <scope>NUCLEOTIDE SEQUENCE [LARGE SCALE GENOMIC DNA]</scope>
    <source>
        <strain evidence="2 3">ARN176</strain>
    </source>
</reference>